<feature type="compositionally biased region" description="Acidic residues" evidence="5">
    <location>
        <begin position="121"/>
        <end position="130"/>
    </location>
</feature>
<protein>
    <submittedName>
        <fullName evidence="8">AT-hook motif nuclear-localized protein 17-like</fullName>
    </submittedName>
</protein>
<feature type="region of interest" description="Disordered" evidence="5">
    <location>
        <begin position="253"/>
        <end position="289"/>
    </location>
</feature>
<evidence type="ECO:0000256" key="6">
    <source>
        <dbReference type="SAM" id="Phobius"/>
    </source>
</evidence>
<feature type="compositionally biased region" description="Basic residues" evidence="5">
    <location>
        <begin position="385"/>
        <end position="402"/>
    </location>
</feature>
<evidence type="ECO:0000313" key="8">
    <source>
        <dbReference type="EMBL" id="KAF7821865.1"/>
    </source>
</evidence>
<name>A0A834THF6_9FABA</name>
<feature type="compositionally biased region" description="Basic and acidic residues" evidence="5">
    <location>
        <begin position="42"/>
        <end position="54"/>
    </location>
</feature>
<gene>
    <name evidence="8" type="ORF">G2W53_027320</name>
</gene>
<organism evidence="8 9">
    <name type="scientific">Senna tora</name>
    <dbReference type="NCBI Taxonomy" id="362788"/>
    <lineage>
        <taxon>Eukaryota</taxon>
        <taxon>Viridiplantae</taxon>
        <taxon>Streptophyta</taxon>
        <taxon>Embryophyta</taxon>
        <taxon>Tracheophyta</taxon>
        <taxon>Spermatophyta</taxon>
        <taxon>Magnoliopsida</taxon>
        <taxon>eudicotyledons</taxon>
        <taxon>Gunneridae</taxon>
        <taxon>Pentapetalae</taxon>
        <taxon>rosids</taxon>
        <taxon>fabids</taxon>
        <taxon>Fabales</taxon>
        <taxon>Fabaceae</taxon>
        <taxon>Caesalpinioideae</taxon>
        <taxon>Cassia clade</taxon>
        <taxon>Senna</taxon>
    </lineage>
</organism>
<dbReference type="EMBL" id="JAAIUW010000008">
    <property type="protein sequence ID" value="KAF7821865.1"/>
    <property type="molecule type" value="Genomic_DNA"/>
</dbReference>
<evidence type="ECO:0000256" key="5">
    <source>
        <dbReference type="SAM" id="MobiDB-lite"/>
    </source>
</evidence>
<keyword evidence="6" id="KW-1133">Transmembrane helix</keyword>
<dbReference type="PROSITE" id="PS51742">
    <property type="entry name" value="PPC"/>
    <property type="match status" value="1"/>
</dbReference>
<keyword evidence="9" id="KW-1185">Reference proteome</keyword>
<evidence type="ECO:0000313" key="9">
    <source>
        <dbReference type="Proteomes" id="UP000634136"/>
    </source>
</evidence>
<keyword evidence="6" id="KW-0472">Membrane</keyword>
<evidence type="ECO:0000259" key="7">
    <source>
        <dbReference type="PROSITE" id="PS51742"/>
    </source>
</evidence>
<dbReference type="InterPro" id="IPR014476">
    <property type="entry name" value="AHL15-29"/>
</dbReference>
<evidence type="ECO:0000256" key="1">
    <source>
        <dbReference type="ARBA" id="ARBA00023015"/>
    </source>
</evidence>
<dbReference type="InterPro" id="IPR005175">
    <property type="entry name" value="PPC_dom"/>
</dbReference>
<feature type="region of interest" description="Disordered" evidence="5">
    <location>
        <begin position="1"/>
        <end position="96"/>
    </location>
</feature>
<keyword evidence="3" id="KW-0804">Transcription</keyword>
<evidence type="ECO:0000256" key="4">
    <source>
        <dbReference type="ARBA" id="ARBA00023242"/>
    </source>
</evidence>
<dbReference type="Proteomes" id="UP000634136">
    <property type="component" value="Unassembled WGS sequence"/>
</dbReference>
<dbReference type="GO" id="GO:0005634">
    <property type="term" value="C:nucleus"/>
    <property type="evidence" value="ECO:0007669"/>
    <property type="project" value="TreeGrafter"/>
</dbReference>
<feature type="compositionally biased region" description="Polar residues" evidence="5">
    <location>
        <begin position="135"/>
        <end position="150"/>
    </location>
</feature>
<keyword evidence="1" id="KW-0805">Transcription regulation</keyword>
<dbReference type="GO" id="GO:0003700">
    <property type="term" value="F:DNA-binding transcription factor activity"/>
    <property type="evidence" value="ECO:0007669"/>
    <property type="project" value="TreeGrafter"/>
</dbReference>
<feature type="compositionally biased region" description="Basic and acidic residues" evidence="5">
    <location>
        <begin position="1"/>
        <end position="22"/>
    </location>
</feature>
<feature type="domain" description="PPC" evidence="7">
    <location>
        <begin position="412"/>
        <end position="529"/>
    </location>
</feature>
<dbReference type="CDD" id="cd11378">
    <property type="entry name" value="DUF296"/>
    <property type="match status" value="1"/>
</dbReference>
<keyword evidence="2" id="KW-0238">DNA-binding</keyword>
<dbReference type="AlphaFoldDB" id="A0A834THF6"/>
<dbReference type="OrthoDB" id="1373386at2759"/>
<sequence>MSELQERERERELTVEEQENLKRSVKKIKMHDGSTTVDPPESSEHEGHSPKPMEESPIAESKLMDEIPNLTLDKGDPRSKPVRRSLWGANPLNPQSYKEKLMGINGRDKDIFFNEEDICKEEPSDDEQEVDLQGKATQPATSLKTTNSGSRFEAINDEAIRDMDIDKDLENTEEQQIIVNLAAEETKMAKDLAQQESRQKPVKNKQKKGDIQSIGSKKQIQVNQAPIHPKKTGRIPTEKGKDHTLVTSIGTKNLTTQGSKTPIKLTDSHPKAPTKHPTTAPKGSVDKDAEVEEQLRAIRLMEKQEREAGTSLGALGATHVYSNLLWLVPLLLYIMARPHGSKNKPKSQPQILFANNPSLKDSIDIMGLPPKNSPSLSSDADDHLKPKKQRGRPKGSKSKPKSHPQIFSASNPSLKDSIDVIDVPSGAGIISWLCWYSYSRQKNITVLSAFGLVSQLSILPLLTNYPHIISVPGSVPVLSLSGSIPLEITSSPSFHSLTICVPGCEGQIVYGVIGGSVVATSIVTIVIVA</sequence>
<dbReference type="SUPFAM" id="SSF117856">
    <property type="entry name" value="AF0104/ALDC/Ptd012-like"/>
    <property type="match status" value="1"/>
</dbReference>
<dbReference type="PANTHER" id="PTHR31100">
    <property type="entry name" value="AT-HOOK MOTIF NUCLEAR-LOCALIZED PROTEIN 15"/>
    <property type="match status" value="1"/>
</dbReference>
<feature type="region of interest" description="Disordered" evidence="5">
    <location>
        <begin position="190"/>
        <end position="221"/>
    </location>
</feature>
<accession>A0A834THF6</accession>
<comment type="caution">
    <text evidence="8">The sequence shown here is derived from an EMBL/GenBank/DDBJ whole genome shotgun (WGS) entry which is preliminary data.</text>
</comment>
<keyword evidence="4" id="KW-0539">Nucleus</keyword>
<evidence type="ECO:0000256" key="2">
    <source>
        <dbReference type="ARBA" id="ARBA00023125"/>
    </source>
</evidence>
<dbReference type="GO" id="GO:0003680">
    <property type="term" value="F:minor groove of adenine-thymine-rich DNA binding"/>
    <property type="evidence" value="ECO:0007669"/>
    <property type="project" value="InterPro"/>
</dbReference>
<reference evidence="8" key="1">
    <citation type="submission" date="2020-09" db="EMBL/GenBank/DDBJ databases">
        <title>Genome-Enabled Discovery of Anthraquinone Biosynthesis in Senna tora.</title>
        <authorList>
            <person name="Kang S.-H."/>
            <person name="Pandey R.P."/>
            <person name="Lee C.-M."/>
            <person name="Sim J.-S."/>
            <person name="Jeong J.-T."/>
            <person name="Choi B.-S."/>
            <person name="Jung M."/>
            <person name="Ginzburg D."/>
            <person name="Zhao K."/>
            <person name="Won S.Y."/>
            <person name="Oh T.-J."/>
            <person name="Yu Y."/>
            <person name="Kim N.-H."/>
            <person name="Lee O.R."/>
            <person name="Lee T.-H."/>
            <person name="Bashyal P."/>
            <person name="Kim T.-S."/>
            <person name="Lee W.-H."/>
            <person name="Kawkins C."/>
            <person name="Kim C.-K."/>
            <person name="Kim J.S."/>
            <person name="Ahn B.O."/>
            <person name="Rhee S.Y."/>
            <person name="Sohng J.K."/>
        </authorList>
    </citation>
    <scope>NUCLEOTIDE SEQUENCE</scope>
    <source>
        <tissue evidence="8">Leaf</tissue>
    </source>
</reference>
<feature type="region of interest" description="Disordered" evidence="5">
    <location>
        <begin position="363"/>
        <end position="411"/>
    </location>
</feature>
<proteinExistence type="predicted"/>
<feature type="region of interest" description="Disordered" evidence="5">
    <location>
        <begin position="121"/>
        <end position="155"/>
    </location>
</feature>
<dbReference type="PANTHER" id="PTHR31100:SF63">
    <property type="entry name" value="AT-HOOK MOTIF NUCLEAR-LOCALIZED PROTEIN"/>
    <property type="match status" value="1"/>
</dbReference>
<feature type="transmembrane region" description="Helical" evidence="6">
    <location>
        <begin position="508"/>
        <end position="528"/>
    </location>
</feature>
<keyword evidence="6" id="KW-0812">Transmembrane</keyword>
<evidence type="ECO:0000256" key="3">
    <source>
        <dbReference type="ARBA" id="ARBA00023163"/>
    </source>
</evidence>